<evidence type="ECO:0000256" key="3">
    <source>
        <dbReference type="ARBA" id="ARBA00022763"/>
    </source>
</evidence>
<keyword evidence="4" id="KW-0156">Chromatin regulator</keyword>
<comment type="function">
    <text evidence="7">Component of the NuA4 histone acetyltransferase complex which is involved in transcriptional activation of selected genes principally by acetylation of nucleosomal histone H4 and H2A. The NuA4 complex is also involved in DNA repair.</text>
</comment>
<feature type="domain" description="Myb-like" evidence="10">
    <location>
        <begin position="947"/>
        <end position="1007"/>
    </location>
</feature>
<reference evidence="12" key="2">
    <citation type="submission" date="2023-06" db="EMBL/GenBank/DDBJ databases">
        <authorList>
            <consortium name="Lawrence Berkeley National Laboratory"/>
            <person name="Haridas S."/>
            <person name="Hensen N."/>
            <person name="Bonometti L."/>
            <person name="Westerberg I."/>
            <person name="Brannstrom I.O."/>
            <person name="Guillou S."/>
            <person name="Cros-Aarteil S."/>
            <person name="Calhoun S."/>
            <person name="Kuo A."/>
            <person name="Mondo S."/>
            <person name="Pangilinan J."/>
            <person name="Riley R."/>
            <person name="Labutti K."/>
            <person name="Andreopoulos B."/>
            <person name="Lipzen A."/>
            <person name="Chen C."/>
            <person name="Yanf M."/>
            <person name="Daum C."/>
            <person name="Ng V."/>
            <person name="Clum A."/>
            <person name="Steindorff A."/>
            <person name="Ohm R."/>
            <person name="Martin F."/>
            <person name="Silar P."/>
            <person name="Natvig D."/>
            <person name="Lalanne C."/>
            <person name="Gautier V."/>
            <person name="Ament-Velasquez S.L."/>
            <person name="Kruys A."/>
            <person name="Hutchinson M.I."/>
            <person name="Powell A.J."/>
            <person name="Barry K."/>
            <person name="Miller A.N."/>
            <person name="Grigoriev I.V."/>
            <person name="Debuchy R."/>
            <person name="Gladieux P."/>
            <person name="Thoren M.H."/>
            <person name="Johannesson H."/>
        </authorList>
    </citation>
    <scope>NUCLEOTIDE SEQUENCE</scope>
    <source>
        <strain evidence="12">CBS 118394</strain>
    </source>
</reference>
<dbReference type="GO" id="GO:0003682">
    <property type="term" value="F:chromatin binding"/>
    <property type="evidence" value="ECO:0007669"/>
    <property type="project" value="TreeGrafter"/>
</dbReference>
<evidence type="ECO:0000256" key="2">
    <source>
        <dbReference type="ARBA" id="ARBA00008913"/>
    </source>
</evidence>
<dbReference type="InterPro" id="IPR014012">
    <property type="entry name" value="HSA_dom"/>
</dbReference>
<dbReference type="GO" id="GO:0006281">
    <property type="term" value="P:DNA repair"/>
    <property type="evidence" value="ECO:0007669"/>
    <property type="project" value="UniProtKB-KW"/>
</dbReference>
<feature type="region of interest" description="Disordered" evidence="9">
    <location>
        <begin position="418"/>
        <end position="544"/>
    </location>
</feature>
<dbReference type="PANTHER" id="PTHR46459">
    <property type="entry name" value="E1A-BINDING PROTEIN P400-RELATED"/>
    <property type="match status" value="1"/>
</dbReference>
<dbReference type="PANTHER" id="PTHR46459:SF1">
    <property type="entry name" value="E1A-BINDING PROTEIN P400"/>
    <property type="match status" value="1"/>
</dbReference>
<dbReference type="Gene3D" id="1.10.10.60">
    <property type="entry name" value="Homeodomain-like"/>
    <property type="match status" value="1"/>
</dbReference>
<feature type="compositionally biased region" description="Polar residues" evidence="9">
    <location>
        <begin position="274"/>
        <end position="297"/>
    </location>
</feature>
<dbReference type="GO" id="GO:0035267">
    <property type="term" value="C:NuA4 histone acetyltransferase complex"/>
    <property type="evidence" value="ECO:0007669"/>
    <property type="project" value="TreeGrafter"/>
</dbReference>
<feature type="region of interest" description="Disordered" evidence="9">
    <location>
        <begin position="1533"/>
        <end position="1552"/>
    </location>
</feature>
<gene>
    <name evidence="12" type="ORF">B0H66DRAFT_643249</name>
</gene>
<keyword evidence="5" id="KW-0234">DNA repair</keyword>
<dbReference type="SUPFAM" id="SSF46689">
    <property type="entry name" value="Homeodomain-like"/>
    <property type="match status" value="1"/>
</dbReference>
<evidence type="ECO:0000313" key="12">
    <source>
        <dbReference type="EMBL" id="KAK3313756.1"/>
    </source>
</evidence>
<evidence type="ECO:0000256" key="5">
    <source>
        <dbReference type="ARBA" id="ARBA00023204"/>
    </source>
</evidence>
<feature type="compositionally biased region" description="Basic and acidic residues" evidence="9">
    <location>
        <begin position="317"/>
        <end position="333"/>
    </location>
</feature>
<feature type="domain" description="HSA" evidence="11">
    <location>
        <begin position="683"/>
        <end position="764"/>
    </location>
</feature>
<dbReference type="Pfam" id="PF13921">
    <property type="entry name" value="Myb_DNA-bind_6"/>
    <property type="match status" value="1"/>
</dbReference>
<evidence type="ECO:0000256" key="6">
    <source>
        <dbReference type="ARBA" id="ARBA00023242"/>
    </source>
</evidence>
<dbReference type="PROSITE" id="PS51204">
    <property type="entry name" value="HSA"/>
    <property type="match status" value="1"/>
</dbReference>
<comment type="similarity">
    <text evidence="2">Belongs to the EAF1 family.</text>
</comment>
<protein>
    <recommendedName>
        <fullName evidence="8">Vacuolar import and degradation protein 21</fullName>
    </recommendedName>
</protein>
<evidence type="ECO:0000313" key="13">
    <source>
        <dbReference type="Proteomes" id="UP001283341"/>
    </source>
</evidence>
<dbReference type="PROSITE" id="PS50090">
    <property type="entry name" value="MYB_LIKE"/>
    <property type="match status" value="1"/>
</dbReference>
<evidence type="ECO:0000256" key="4">
    <source>
        <dbReference type="ARBA" id="ARBA00022853"/>
    </source>
</evidence>
<reference evidence="12" key="1">
    <citation type="journal article" date="2023" name="Mol. Phylogenet. Evol.">
        <title>Genome-scale phylogeny and comparative genomics of the fungal order Sordariales.</title>
        <authorList>
            <person name="Hensen N."/>
            <person name="Bonometti L."/>
            <person name="Westerberg I."/>
            <person name="Brannstrom I.O."/>
            <person name="Guillou S."/>
            <person name="Cros-Aarteil S."/>
            <person name="Calhoun S."/>
            <person name="Haridas S."/>
            <person name="Kuo A."/>
            <person name="Mondo S."/>
            <person name="Pangilinan J."/>
            <person name="Riley R."/>
            <person name="LaButti K."/>
            <person name="Andreopoulos B."/>
            <person name="Lipzen A."/>
            <person name="Chen C."/>
            <person name="Yan M."/>
            <person name="Daum C."/>
            <person name="Ng V."/>
            <person name="Clum A."/>
            <person name="Steindorff A."/>
            <person name="Ohm R.A."/>
            <person name="Martin F."/>
            <person name="Silar P."/>
            <person name="Natvig D.O."/>
            <person name="Lalanne C."/>
            <person name="Gautier V."/>
            <person name="Ament-Velasquez S.L."/>
            <person name="Kruys A."/>
            <person name="Hutchinson M.I."/>
            <person name="Powell A.J."/>
            <person name="Barry K."/>
            <person name="Miller A.N."/>
            <person name="Grigoriev I.V."/>
            <person name="Debuchy R."/>
            <person name="Gladieux P."/>
            <person name="Hiltunen Thoren M."/>
            <person name="Johannesson H."/>
        </authorList>
    </citation>
    <scope>NUCLEOTIDE SEQUENCE</scope>
    <source>
        <strain evidence="12">CBS 118394</strain>
    </source>
</reference>
<feature type="compositionally biased region" description="Low complexity" evidence="9">
    <location>
        <begin position="1563"/>
        <end position="1579"/>
    </location>
</feature>
<comment type="caution">
    <text evidence="12">The sequence shown here is derived from an EMBL/GenBank/DDBJ whole genome shotgun (WGS) entry which is preliminary data.</text>
</comment>
<dbReference type="Proteomes" id="UP001283341">
    <property type="component" value="Unassembled WGS sequence"/>
</dbReference>
<feature type="compositionally biased region" description="Low complexity" evidence="9">
    <location>
        <begin position="521"/>
        <end position="544"/>
    </location>
</feature>
<evidence type="ECO:0000256" key="9">
    <source>
        <dbReference type="SAM" id="MobiDB-lite"/>
    </source>
</evidence>
<dbReference type="EMBL" id="JAUEDM010000007">
    <property type="protein sequence ID" value="KAK3313756.1"/>
    <property type="molecule type" value="Genomic_DNA"/>
</dbReference>
<evidence type="ECO:0000256" key="1">
    <source>
        <dbReference type="ARBA" id="ARBA00004123"/>
    </source>
</evidence>
<evidence type="ECO:0000256" key="8">
    <source>
        <dbReference type="ARBA" id="ARBA00029670"/>
    </source>
</evidence>
<accession>A0AAE0LZK4</accession>
<keyword evidence="6" id="KW-0539">Nucleus</keyword>
<feature type="region of interest" description="Disordered" evidence="9">
    <location>
        <begin position="1563"/>
        <end position="1585"/>
    </location>
</feature>
<feature type="compositionally biased region" description="Basic and acidic residues" evidence="9">
    <location>
        <begin position="254"/>
        <end position="268"/>
    </location>
</feature>
<name>A0AAE0LZK4_9PEZI</name>
<proteinExistence type="inferred from homology"/>
<feature type="region of interest" description="Disordered" evidence="9">
    <location>
        <begin position="1267"/>
        <end position="1367"/>
    </location>
</feature>
<sequence>MTEVGPADRVKLLRSKRAESSSIVVSRKRKLRELFAVATEEDGIPNHDFSNPDAPPTTTAEAKFLFESDILQGRRLNELNIPPRRRPCFDSLRLTISKLPPDENPTAPAPKDNLGNEAPLSDTTVEQERPRTVPEAAERVALLQDIPLPARSDREIAQEVPVPKSVSHGQAGINGTAPSPRPPPTDDVSASQTPAHRDQSGQSDGDTGAAGRSSPRLIAQPTPFTLENRAGYATSARSDRKTPGVIRAPVSVEQDGKPGQWKDSDVASDHQIPQGDNSRYQDVLSSPGSTALSTQTPAVHDVSTDTSPDNEGPQYIERGEEPGAEKLRDGRLADDEEGQDVNGAGLAVTPASLGDSAPATVSGVEAQLLQESAAARLSQTQPTEPSISSRLDGMAKGQVKMDVSTTIDVLRHDPLVKHSLSTAKGETDKNQSQNALALSSQEPIPNPNVKADDNHVGEPTVPMHRDPPQPSQPHQEFLGEQVQLPSSVALQTPTSAPQNAIPSISITTADTSPADDAVPDALPNASQAAAAAKPAEEQASASAKSLELLPTPEREEASSSQNLSAPQLKVLANKLREKRRRSVPTVIFGKQVKKPRLADDSALVVSKPKPGQLPTEDYFTPLFIEGFTRQSTWMKPIEKLLNQAHKTVSTPDQYLSILDHQACKILRRVYHLQQHDKWSLRQPVRCPEPTRPASHWDVLLQEMKWMRTDFREERKWKRAVARNLAYSCAEWVHSDPVERLALQVNVTIPPPSNTQDADVNMVDNSDAVDTSLPELVHSDSPRENEEESIEVLVETIAPSMIFALQDDEVVFGLQPSKTADLLLENLPMYGSPLKVPKFDLTCPEYDPDANWKRPAVPLSKYVEGEMVLAADPPPRRRGRYQYAGEDDEEDGDEVIFGSVPDHGISVPPENTNVALFSEEMKVTRDRLHAGHQFRPPSEHNMPSQSFFESRTASQWTWAEDDQLRALVKEYSYNWSLISSMVSTKSLFASGAERRTPWECFERWVNLEGLPADMAKSPYFKTYQSRIDAAQKTINQHNINNAQQHVGPNGAVTPVLKRRPTTTMRVDRRRNQKHLALIDAMRKLAKKRETTAQKAQQAASLAAMRKANEVPRQPGPTKTPRDYSLMRFERDQALAERMAAYAAKHQEAIQKRMIQQRQAHASQIPATPGGAQAMQTATTNPVNGAARLNIPTQHSVPVQNRPQARVPMQTPAVPMPAVPAQLTGGLVPPMPIPAIPQAQLQVLQAQRMSMANPQPDINLVMQARMIQDQQRQMAHQQQQQQHQQQQQQQRQQQLQQHQHQQQQQQHQQQHQPLQSLQQQAQQQQQSMPQQQQPQSQPHLQQMSQQQQQMARANSTQGSPTPMRNVVNGMTPGAFMNNAQAISNARAMLASTNAQAMMASFNAAHSTGLATSPGAGLSMPLPAGSPGRGQQPAIAERLKEFEAQFRAKHPDLPREAIRQFAMEHLSKLVVQSQQHAMNAAVGGLAQQQAINGIPTPNSPHQYAQLLRAQQQAQAAHAAQQAQAQAGQQQVSQQQVTHQQQQVGQQATPQQQLAQQLAAQQRAAAVQAAQAAQHQRQASGSAPPVPSK</sequence>
<organism evidence="12 13">
    <name type="scientific">Apodospora peruviana</name>
    <dbReference type="NCBI Taxonomy" id="516989"/>
    <lineage>
        <taxon>Eukaryota</taxon>
        <taxon>Fungi</taxon>
        <taxon>Dikarya</taxon>
        <taxon>Ascomycota</taxon>
        <taxon>Pezizomycotina</taxon>
        <taxon>Sordariomycetes</taxon>
        <taxon>Sordariomycetidae</taxon>
        <taxon>Sordariales</taxon>
        <taxon>Lasiosphaeriaceae</taxon>
        <taxon>Apodospora</taxon>
    </lineage>
</organism>
<dbReference type="SMART" id="SM00717">
    <property type="entry name" value="SANT"/>
    <property type="match status" value="1"/>
</dbReference>
<feature type="compositionally biased region" description="Polar residues" evidence="9">
    <location>
        <begin position="188"/>
        <end position="205"/>
    </location>
</feature>
<feature type="compositionally biased region" description="Polar residues" evidence="9">
    <location>
        <begin position="377"/>
        <end position="389"/>
    </location>
</feature>
<keyword evidence="3" id="KW-0227">DNA damage</keyword>
<feature type="compositionally biased region" description="Polar residues" evidence="9">
    <location>
        <begin position="419"/>
        <end position="443"/>
    </location>
</feature>
<evidence type="ECO:0000259" key="10">
    <source>
        <dbReference type="PROSITE" id="PS50090"/>
    </source>
</evidence>
<feature type="region of interest" description="Disordered" evidence="9">
    <location>
        <begin position="374"/>
        <end position="395"/>
    </location>
</feature>
<dbReference type="Pfam" id="PF07529">
    <property type="entry name" value="HSA"/>
    <property type="match status" value="1"/>
</dbReference>
<comment type="subcellular location">
    <subcellularLocation>
        <location evidence="1">Nucleus</location>
    </subcellularLocation>
</comment>
<dbReference type="InterPro" id="IPR009057">
    <property type="entry name" value="Homeodomain-like_sf"/>
</dbReference>
<feature type="compositionally biased region" description="Polar residues" evidence="9">
    <location>
        <begin position="483"/>
        <end position="511"/>
    </location>
</feature>
<feature type="compositionally biased region" description="Low complexity" evidence="9">
    <location>
        <begin position="1268"/>
        <end position="1351"/>
    </location>
</feature>
<dbReference type="GO" id="GO:0005634">
    <property type="term" value="C:nucleus"/>
    <property type="evidence" value="ECO:0007669"/>
    <property type="project" value="UniProtKB-SubCell"/>
</dbReference>
<evidence type="ECO:0000259" key="11">
    <source>
        <dbReference type="PROSITE" id="PS51204"/>
    </source>
</evidence>
<feature type="compositionally biased region" description="Basic and acidic residues" evidence="9">
    <location>
        <begin position="126"/>
        <end position="138"/>
    </location>
</feature>
<feature type="region of interest" description="Disordered" evidence="9">
    <location>
        <begin position="96"/>
        <end position="350"/>
    </location>
</feature>
<dbReference type="CDD" id="cd00167">
    <property type="entry name" value="SANT"/>
    <property type="match status" value="1"/>
</dbReference>
<evidence type="ECO:0000256" key="7">
    <source>
        <dbReference type="ARBA" id="ARBA00025178"/>
    </source>
</evidence>
<keyword evidence="13" id="KW-1185">Reference proteome</keyword>
<dbReference type="GO" id="GO:0006325">
    <property type="term" value="P:chromatin organization"/>
    <property type="evidence" value="ECO:0007669"/>
    <property type="project" value="UniProtKB-KW"/>
</dbReference>
<dbReference type="InterPro" id="IPR001005">
    <property type="entry name" value="SANT/Myb"/>
</dbReference>